<dbReference type="Pfam" id="PF08750">
    <property type="entry name" value="CNP1"/>
    <property type="match status" value="1"/>
</dbReference>
<protein>
    <submittedName>
        <fullName evidence="3">CNP1-like family protein</fullName>
    </submittedName>
</protein>
<evidence type="ECO:0000256" key="1">
    <source>
        <dbReference type="SAM" id="SignalP"/>
    </source>
</evidence>
<dbReference type="EMBL" id="SMAO01000005">
    <property type="protein sequence ID" value="TCT20834.1"/>
    <property type="molecule type" value="Genomic_DNA"/>
</dbReference>
<dbReference type="Proteomes" id="UP000295717">
    <property type="component" value="Unassembled WGS sequence"/>
</dbReference>
<dbReference type="InterPro" id="IPR014861">
    <property type="entry name" value="CNP1-like_dom"/>
</dbReference>
<evidence type="ECO:0000313" key="3">
    <source>
        <dbReference type="EMBL" id="TCT20834.1"/>
    </source>
</evidence>
<keyword evidence="1" id="KW-0732">Signal</keyword>
<proteinExistence type="predicted"/>
<feature type="signal peptide" evidence="1">
    <location>
        <begin position="1"/>
        <end position="21"/>
    </location>
</feature>
<reference evidence="3 4" key="1">
    <citation type="submission" date="2019-03" db="EMBL/GenBank/DDBJ databases">
        <title>Genomic Encyclopedia of Type Strains, Phase IV (KMG-IV): sequencing the most valuable type-strain genomes for metagenomic binning, comparative biology and taxonomic classification.</title>
        <authorList>
            <person name="Goeker M."/>
        </authorList>
    </citation>
    <scope>NUCLEOTIDE SEQUENCE [LARGE SCALE GENOMIC DNA]</scope>
    <source>
        <strain evidence="3 4">DSM 13587</strain>
    </source>
</reference>
<feature type="domain" description="CNP1-like uncharacterised" evidence="2">
    <location>
        <begin position="41"/>
        <end position="175"/>
    </location>
</feature>
<organism evidence="3 4">
    <name type="scientific">Thiobaca trueperi</name>
    <dbReference type="NCBI Taxonomy" id="127458"/>
    <lineage>
        <taxon>Bacteria</taxon>
        <taxon>Pseudomonadati</taxon>
        <taxon>Pseudomonadota</taxon>
        <taxon>Gammaproteobacteria</taxon>
        <taxon>Chromatiales</taxon>
        <taxon>Chromatiaceae</taxon>
        <taxon>Thiobaca</taxon>
    </lineage>
</organism>
<dbReference type="OrthoDB" id="7066954at2"/>
<gene>
    <name evidence="3" type="ORF">EDC35_105278</name>
</gene>
<keyword evidence="4" id="KW-1185">Reference proteome</keyword>
<sequence length="189" mass="21285">MRHACFPPLCLLLIWTASSQAANEIFVPDAEPPVPSSVKDPEAWREGPTALPPWPDNADLVEFTPDGPPTAFRYFIDSKHLQVSADGVVRYTLVVESSGGTRNLSFEGIRCTLRGQYKVFAYGASGRFDLTQGAEWQPISEQASERYRGDLWRFHFCVPREMKPRPKKDMIRSLRGQIAPRQNTGFQAD</sequence>
<comment type="caution">
    <text evidence="3">The sequence shown here is derived from an EMBL/GenBank/DDBJ whole genome shotgun (WGS) entry which is preliminary data.</text>
</comment>
<dbReference type="AlphaFoldDB" id="A0A4R3MWU5"/>
<evidence type="ECO:0000313" key="4">
    <source>
        <dbReference type="Proteomes" id="UP000295717"/>
    </source>
</evidence>
<evidence type="ECO:0000259" key="2">
    <source>
        <dbReference type="Pfam" id="PF08750"/>
    </source>
</evidence>
<feature type="chain" id="PRO_5020279171" evidence="1">
    <location>
        <begin position="22"/>
        <end position="189"/>
    </location>
</feature>
<dbReference type="RefSeq" id="WP_132977435.1">
    <property type="nucleotide sequence ID" value="NZ_SMAO01000005.1"/>
</dbReference>
<name>A0A4R3MWU5_9GAMM</name>
<accession>A0A4R3MWU5</accession>